<dbReference type="SUPFAM" id="SSF56925">
    <property type="entry name" value="OMPA-like"/>
    <property type="match status" value="1"/>
</dbReference>
<evidence type="ECO:0000256" key="6">
    <source>
        <dbReference type="SAM" id="SignalP"/>
    </source>
</evidence>
<feature type="chain" id="PRO_5047315213" evidence="6">
    <location>
        <begin position="22"/>
        <end position="221"/>
    </location>
</feature>
<dbReference type="EMBL" id="FOSK01000003">
    <property type="protein sequence ID" value="SFK23946.1"/>
    <property type="molecule type" value="Genomic_DNA"/>
</dbReference>
<feature type="domain" description="Outer membrane protein beta-barrel" evidence="7">
    <location>
        <begin position="42"/>
        <end position="221"/>
    </location>
</feature>
<comment type="subcellular location">
    <subcellularLocation>
        <location evidence="1">Cell outer membrane</location>
    </subcellularLocation>
</comment>
<reference evidence="8 9" key="1">
    <citation type="submission" date="2016-10" db="EMBL/GenBank/DDBJ databases">
        <authorList>
            <person name="Varghese N."/>
            <person name="Submissions S."/>
        </authorList>
    </citation>
    <scope>NUCLEOTIDE SEQUENCE [LARGE SCALE GENOMIC DNA]</scope>
    <source>
        <strain evidence="8 9">DSM 16392</strain>
    </source>
</reference>
<dbReference type="Pfam" id="PF13505">
    <property type="entry name" value="OMP_b-brl"/>
    <property type="match status" value="1"/>
</dbReference>
<protein>
    <submittedName>
        <fullName evidence="8">Outer membrane immunogenic protein</fullName>
    </submittedName>
</protein>
<comment type="caution">
    <text evidence="8">The sequence shown here is derived from an EMBL/GenBank/DDBJ whole genome shotgun (WGS) entry which is preliminary data.</text>
</comment>
<dbReference type="Gene3D" id="2.40.160.20">
    <property type="match status" value="1"/>
</dbReference>
<keyword evidence="3" id="KW-0472">Membrane</keyword>
<evidence type="ECO:0000256" key="4">
    <source>
        <dbReference type="ARBA" id="ARBA00023237"/>
    </source>
</evidence>
<evidence type="ECO:0000313" key="8">
    <source>
        <dbReference type="EMBL" id="SFK23946.1"/>
    </source>
</evidence>
<evidence type="ECO:0000256" key="2">
    <source>
        <dbReference type="ARBA" id="ARBA00022729"/>
    </source>
</evidence>
<gene>
    <name evidence="8" type="ORF">SAMN04488518_103199</name>
</gene>
<evidence type="ECO:0000256" key="3">
    <source>
        <dbReference type="ARBA" id="ARBA00023136"/>
    </source>
</evidence>
<dbReference type="PANTHER" id="PTHR34001">
    <property type="entry name" value="BLL7405 PROTEIN"/>
    <property type="match status" value="1"/>
</dbReference>
<evidence type="ECO:0000313" key="9">
    <source>
        <dbReference type="Proteomes" id="UP000199598"/>
    </source>
</evidence>
<keyword evidence="2 6" id="KW-0732">Signal</keyword>
<evidence type="ECO:0000256" key="1">
    <source>
        <dbReference type="ARBA" id="ARBA00004442"/>
    </source>
</evidence>
<accession>A0A1I3XY76</accession>
<proteinExistence type="inferred from homology"/>
<comment type="similarity">
    <text evidence="5">Belongs to the Omp25/RopB family.</text>
</comment>
<evidence type="ECO:0000256" key="5">
    <source>
        <dbReference type="ARBA" id="ARBA00038306"/>
    </source>
</evidence>
<keyword evidence="9" id="KW-1185">Reference proteome</keyword>
<dbReference type="InterPro" id="IPR051692">
    <property type="entry name" value="OMP-like"/>
</dbReference>
<dbReference type="Proteomes" id="UP000199598">
    <property type="component" value="Unassembled WGS sequence"/>
</dbReference>
<organism evidence="8 9">
    <name type="scientific">Pseudovibrio ascidiaceicola</name>
    <dbReference type="NCBI Taxonomy" id="285279"/>
    <lineage>
        <taxon>Bacteria</taxon>
        <taxon>Pseudomonadati</taxon>
        <taxon>Pseudomonadota</taxon>
        <taxon>Alphaproteobacteria</taxon>
        <taxon>Hyphomicrobiales</taxon>
        <taxon>Stappiaceae</taxon>
        <taxon>Pseudovibrio</taxon>
    </lineage>
</organism>
<name>A0A1I3XY76_9HYPH</name>
<feature type="signal peptide" evidence="6">
    <location>
        <begin position="1"/>
        <end position="21"/>
    </location>
</feature>
<sequence length="221" mass="23178">MLRIASCTAIAFGLMAGTSLAADLPQPVQPVQPEISYETPATFSAYDWSGAYIGANAGWGFLGADGKSGASGALDDDQNGVTAGVHAGYNFMVAPSVVLGAEADIQYNDLEEKSAGVELQSDWNATVRARAGYALDRTLVYGTGGAAFKDLTAKSSSGKDEKTAIGYVVGAGVEHAVTDTLTARLEYLYQDFGDQKFDFGGDTEKTKIDENLVRAGVSMKF</sequence>
<evidence type="ECO:0000259" key="7">
    <source>
        <dbReference type="Pfam" id="PF13505"/>
    </source>
</evidence>
<dbReference type="PANTHER" id="PTHR34001:SF3">
    <property type="entry name" value="BLL7405 PROTEIN"/>
    <property type="match status" value="1"/>
</dbReference>
<keyword evidence="4" id="KW-0998">Cell outer membrane</keyword>
<dbReference type="InterPro" id="IPR011250">
    <property type="entry name" value="OMP/PagP_B-barrel"/>
</dbReference>
<dbReference type="InterPro" id="IPR027385">
    <property type="entry name" value="Beta-barrel_OMP"/>
</dbReference>
<dbReference type="RefSeq" id="WP_063312554.1">
    <property type="nucleotide sequence ID" value="NZ_FOSK01000003.1"/>
</dbReference>